<accession>A0A194R6U3</accession>
<organism evidence="10 11">
    <name type="scientific">Papilio machaon</name>
    <name type="common">Old World swallowtail butterfly</name>
    <dbReference type="NCBI Taxonomy" id="76193"/>
    <lineage>
        <taxon>Eukaryota</taxon>
        <taxon>Metazoa</taxon>
        <taxon>Ecdysozoa</taxon>
        <taxon>Arthropoda</taxon>
        <taxon>Hexapoda</taxon>
        <taxon>Insecta</taxon>
        <taxon>Pterygota</taxon>
        <taxon>Neoptera</taxon>
        <taxon>Endopterygota</taxon>
        <taxon>Lepidoptera</taxon>
        <taxon>Glossata</taxon>
        <taxon>Ditrysia</taxon>
        <taxon>Papilionoidea</taxon>
        <taxon>Papilionidae</taxon>
        <taxon>Papilioninae</taxon>
        <taxon>Papilio</taxon>
    </lineage>
</organism>
<sequence>MFPTGSTFYSPMDTNSYEQIRQSNNDVYIEMDLLRVGSEPVGMRCPHCHEDVMTRATYKNTTLTHIIAVILGVLFWWLCCCIIPYVVRRWKNVEHYCPNCQRFLGVYTRKTTKEDRPLI</sequence>
<dbReference type="InterPro" id="IPR037519">
    <property type="entry name" value="LITAF_fam"/>
</dbReference>
<dbReference type="PANTHER" id="PTHR23292:SF6">
    <property type="entry name" value="FI16602P1-RELATED"/>
    <property type="match status" value="1"/>
</dbReference>
<keyword evidence="11" id="KW-1185">Reference proteome</keyword>
<evidence type="ECO:0000256" key="3">
    <source>
        <dbReference type="ARBA" id="ARBA00004630"/>
    </source>
</evidence>
<dbReference type="GO" id="GO:0008270">
    <property type="term" value="F:zinc ion binding"/>
    <property type="evidence" value="ECO:0007669"/>
    <property type="project" value="TreeGrafter"/>
</dbReference>
<keyword evidence="5" id="KW-0479">Metal-binding</keyword>
<proteinExistence type="inferred from homology"/>
<dbReference type="GO" id="GO:0031902">
    <property type="term" value="C:late endosome membrane"/>
    <property type="evidence" value="ECO:0007669"/>
    <property type="project" value="UniProtKB-SubCell"/>
</dbReference>
<evidence type="ECO:0000259" key="9">
    <source>
        <dbReference type="PROSITE" id="PS51837"/>
    </source>
</evidence>
<dbReference type="PANTHER" id="PTHR23292">
    <property type="entry name" value="LIPOPOLYSACCHARIDE-INDUCED TUMOR NECROSIS FACTOR-ALPHA FACTOR"/>
    <property type="match status" value="1"/>
</dbReference>
<dbReference type="AlphaFoldDB" id="A0A194R6U3"/>
<evidence type="ECO:0000256" key="6">
    <source>
        <dbReference type="ARBA" id="ARBA00022833"/>
    </source>
</evidence>
<dbReference type="EMBL" id="KQ460615">
    <property type="protein sequence ID" value="KPJ13538.1"/>
    <property type="molecule type" value="Genomic_DNA"/>
</dbReference>
<dbReference type="InParanoid" id="A0A194R6U3"/>
<name>A0A194R6U3_PAPMA</name>
<dbReference type="PROSITE" id="PS51837">
    <property type="entry name" value="LITAF"/>
    <property type="match status" value="1"/>
</dbReference>
<keyword evidence="7 8" id="KW-0472">Membrane</keyword>
<keyword evidence="6" id="KW-0862">Zinc</keyword>
<dbReference type="Proteomes" id="UP000053240">
    <property type="component" value="Unassembled WGS sequence"/>
</dbReference>
<evidence type="ECO:0000256" key="2">
    <source>
        <dbReference type="ARBA" id="ARBA00004481"/>
    </source>
</evidence>
<dbReference type="SMART" id="SM00714">
    <property type="entry name" value="LITAF"/>
    <property type="match status" value="1"/>
</dbReference>
<gene>
    <name evidence="10" type="ORF">RR48_10722</name>
</gene>
<evidence type="ECO:0000256" key="8">
    <source>
        <dbReference type="SAM" id="Phobius"/>
    </source>
</evidence>
<dbReference type="GO" id="GO:0005765">
    <property type="term" value="C:lysosomal membrane"/>
    <property type="evidence" value="ECO:0007669"/>
    <property type="project" value="UniProtKB-SubCell"/>
</dbReference>
<keyword evidence="8" id="KW-0812">Transmembrane</keyword>
<keyword evidence="8" id="KW-1133">Transmembrane helix</keyword>
<evidence type="ECO:0000256" key="7">
    <source>
        <dbReference type="ARBA" id="ARBA00023136"/>
    </source>
</evidence>
<evidence type="ECO:0000256" key="5">
    <source>
        <dbReference type="ARBA" id="ARBA00022723"/>
    </source>
</evidence>
<feature type="transmembrane region" description="Helical" evidence="8">
    <location>
        <begin position="63"/>
        <end position="87"/>
    </location>
</feature>
<dbReference type="InterPro" id="IPR006629">
    <property type="entry name" value="LITAF"/>
</dbReference>
<comment type="subcellular location">
    <subcellularLocation>
        <location evidence="2">Endosome membrane</location>
        <topology evidence="2">Peripheral membrane protein</topology>
    </subcellularLocation>
    <subcellularLocation>
        <location evidence="1">Late endosome membrane</location>
    </subcellularLocation>
    <subcellularLocation>
        <location evidence="3">Lysosome membrane</location>
        <topology evidence="3">Peripheral membrane protein</topology>
        <orientation evidence="3">Cytoplasmic side</orientation>
    </subcellularLocation>
</comment>
<dbReference type="STRING" id="76193.A0A194R6U3"/>
<protein>
    <submittedName>
        <fullName evidence="10">Lipopolysaccharide-induced tumor necrosis factor-alpha factor-like</fullName>
    </submittedName>
</protein>
<evidence type="ECO:0000256" key="1">
    <source>
        <dbReference type="ARBA" id="ARBA00004414"/>
    </source>
</evidence>
<evidence type="ECO:0000313" key="10">
    <source>
        <dbReference type="EMBL" id="KPJ13538.1"/>
    </source>
</evidence>
<evidence type="ECO:0000256" key="4">
    <source>
        <dbReference type="ARBA" id="ARBA00005975"/>
    </source>
</evidence>
<comment type="similarity">
    <text evidence="4">Belongs to the CDIP1/LITAF family.</text>
</comment>
<feature type="domain" description="LITAF" evidence="9">
    <location>
        <begin position="25"/>
        <end position="109"/>
    </location>
</feature>
<dbReference type="Pfam" id="PF10601">
    <property type="entry name" value="zf-LITAF-like"/>
    <property type="match status" value="1"/>
</dbReference>
<reference evidence="10 11" key="1">
    <citation type="journal article" date="2015" name="Nat. Commun.">
        <title>Outbred genome sequencing and CRISPR/Cas9 gene editing in butterflies.</title>
        <authorList>
            <person name="Li X."/>
            <person name="Fan D."/>
            <person name="Zhang W."/>
            <person name="Liu G."/>
            <person name="Zhang L."/>
            <person name="Zhao L."/>
            <person name="Fang X."/>
            <person name="Chen L."/>
            <person name="Dong Y."/>
            <person name="Chen Y."/>
            <person name="Ding Y."/>
            <person name="Zhao R."/>
            <person name="Feng M."/>
            <person name="Zhu Y."/>
            <person name="Feng Y."/>
            <person name="Jiang X."/>
            <person name="Zhu D."/>
            <person name="Xiang H."/>
            <person name="Feng X."/>
            <person name="Li S."/>
            <person name="Wang J."/>
            <person name="Zhang G."/>
            <person name="Kronforst M.R."/>
            <person name="Wang W."/>
        </authorList>
    </citation>
    <scope>NUCLEOTIDE SEQUENCE [LARGE SCALE GENOMIC DNA]</scope>
    <source>
        <strain evidence="10">Ya'a_city_454_Pm</strain>
        <tissue evidence="10">Whole body</tissue>
    </source>
</reference>
<evidence type="ECO:0000313" key="11">
    <source>
        <dbReference type="Proteomes" id="UP000053240"/>
    </source>
</evidence>